<comment type="cofactor">
    <cofactor evidence="1 6">
        <name>Fe(3+)</name>
        <dbReference type="ChEBI" id="CHEBI:29034"/>
    </cofactor>
</comment>
<evidence type="ECO:0000313" key="8">
    <source>
        <dbReference type="EMBL" id="SDS65262.1"/>
    </source>
</evidence>
<dbReference type="OrthoDB" id="9800607at2"/>
<feature type="domain" description="Rubredoxin-like" evidence="7">
    <location>
        <begin position="1"/>
        <end position="53"/>
    </location>
</feature>
<dbReference type="Proteomes" id="UP000243207">
    <property type="component" value="Chromosome I"/>
</dbReference>
<protein>
    <recommendedName>
        <fullName evidence="6">Rubredoxin</fullName>
    </recommendedName>
</protein>
<evidence type="ECO:0000256" key="5">
    <source>
        <dbReference type="ARBA" id="ARBA00023004"/>
    </source>
</evidence>
<keyword evidence="4 6" id="KW-0249">Electron transport</keyword>
<dbReference type="GO" id="GO:0043448">
    <property type="term" value="P:alkane catabolic process"/>
    <property type="evidence" value="ECO:0007669"/>
    <property type="project" value="TreeGrafter"/>
</dbReference>
<gene>
    <name evidence="8" type="ORF">SAMN05216421_1919</name>
</gene>
<reference evidence="9" key="1">
    <citation type="submission" date="2016-10" db="EMBL/GenBank/DDBJ databases">
        <authorList>
            <person name="Varghese N."/>
            <person name="Submissions S."/>
        </authorList>
    </citation>
    <scope>NUCLEOTIDE SEQUENCE [LARGE SCALE GENOMIC DNA]</scope>
    <source>
        <strain evidence="9">NRRL B-51270</strain>
    </source>
</reference>
<keyword evidence="3 6" id="KW-0479">Metal-binding</keyword>
<evidence type="ECO:0000256" key="6">
    <source>
        <dbReference type="RuleBase" id="RU003820"/>
    </source>
</evidence>
<evidence type="ECO:0000313" key="9">
    <source>
        <dbReference type="Proteomes" id="UP000243207"/>
    </source>
</evidence>
<evidence type="ECO:0000256" key="4">
    <source>
        <dbReference type="ARBA" id="ARBA00022982"/>
    </source>
</evidence>
<dbReference type="PANTHER" id="PTHR47627:SF1">
    <property type="entry name" value="RUBREDOXIN-1-RELATED"/>
    <property type="match status" value="1"/>
</dbReference>
<dbReference type="PANTHER" id="PTHR47627">
    <property type="entry name" value="RUBREDOXIN"/>
    <property type="match status" value="1"/>
</dbReference>
<dbReference type="STRING" id="487184.SAMN05216421_1919"/>
<keyword evidence="2" id="KW-0813">Transport</keyword>
<organism evidence="8 9">
    <name type="scientific">Halopseudomonas xinjiangensis</name>
    <dbReference type="NCBI Taxonomy" id="487184"/>
    <lineage>
        <taxon>Bacteria</taxon>
        <taxon>Pseudomonadati</taxon>
        <taxon>Pseudomonadota</taxon>
        <taxon>Gammaproteobacteria</taxon>
        <taxon>Pseudomonadales</taxon>
        <taxon>Pseudomonadaceae</taxon>
        <taxon>Halopseudomonas</taxon>
    </lineage>
</organism>
<keyword evidence="9" id="KW-1185">Reference proteome</keyword>
<evidence type="ECO:0000259" key="7">
    <source>
        <dbReference type="PROSITE" id="PS50903"/>
    </source>
</evidence>
<dbReference type="GO" id="GO:0009055">
    <property type="term" value="F:electron transfer activity"/>
    <property type="evidence" value="ECO:0007669"/>
    <property type="project" value="TreeGrafter"/>
</dbReference>
<dbReference type="Pfam" id="PF00301">
    <property type="entry name" value="Rubredoxin"/>
    <property type="match status" value="1"/>
</dbReference>
<dbReference type="PROSITE" id="PS50903">
    <property type="entry name" value="RUBREDOXIN_LIKE"/>
    <property type="match status" value="1"/>
</dbReference>
<evidence type="ECO:0000256" key="2">
    <source>
        <dbReference type="ARBA" id="ARBA00022448"/>
    </source>
</evidence>
<dbReference type="InterPro" id="IPR024935">
    <property type="entry name" value="Rubredoxin_dom"/>
</dbReference>
<dbReference type="Gene3D" id="2.20.28.10">
    <property type="match status" value="1"/>
</dbReference>
<keyword evidence="5 6" id="KW-0408">Iron</keyword>
<accession>A0A1H1TYE3</accession>
<dbReference type="AlphaFoldDB" id="A0A1H1TYE3"/>
<name>A0A1H1TYE3_9GAMM</name>
<evidence type="ECO:0000256" key="3">
    <source>
        <dbReference type="ARBA" id="ARBA00022723"/>
    </source>
</evidence>
<dbReference type="RefSeq" id="WP_093393758.1">
    <property type="nucleotide sequence ID" value="NZ_LT629736.1"/>
</dbReference>
<sequence>MSRYRCPECGYQYDEAEGDSFLGYPPGTAWEALPEDFVCPDCAVTSKEGFELPG</sequence>
<dbReference type="GO" id="GO:0005506">
    <property type="term" value="F:iron ion binding"/>
    <property type="evidence" value="ECO:0007669"/>
    <property type="project" value="UniProtKB-UniRule"/>
</dbReference>
<evidence type="ECO:0000256" key="1">
    <source>
        <dbReference type="ARBA" id="ARBA00001965"/>
    </source>
</evidence>
<dbReference type="SUPFAM" id="SSF57802">
    <property type="entry name" value="Rubredoxin-like"/>
    <property type="match status" value="1"/>
</dbReference>
<dbReference type="InterPro" id="IPR024934">
    <property type="entry name" value="Rubredoxin-like_dom"/>
</dbReference>
<dbReference type="InterPro" id="IPR050526">
    <property type="entry name" value="Rubredoxin_ET"/>
</dbReference>
<proteinExistence type="inferred from homology"/>
<dbReference type="PRINTS" id="PR00163">
    <property type="entry name" value="RUBREDOXIN"/>
</dbReference>
<dbReference type="EMBL" id="LT629736">
    <property type="protein sequence ID" value="SDS65262.1"/>
    <property type="molecule type" value="Genomic_DNA"/>
</dbReference>
<dbReference type="CDD" id="cd00730">
    <property type="entry name" value="rubredoxin"/>
    <property type="match status" value="1"/>
</dbReference>
<comment type="similarity">
    <text evidence="6">Belongs to the rubredoxin family.</text>
</comment>